<dbReference type="STRING" id="381306.AN478_01405"/>
<dbReference type="Proteomes" id="UP000183104">
    <property type="component" value="Unassembled WGS sequence"/>
</dbReference>
<evidence type="ECO:0000313" key="3">
    <source>
        <dbReference type="Proteomes" id="UP000183104"/>
    </source>
</evidence>
<evidence type="ECO:0000256" key="1">
    <source>
        <dbReference type="SAM" id="SignalP"/>
    </source>
</evidence>
<reference evidence="3" key="1">
    <citation type="submission" date="2016-10" db="EMBL/GenBank/DDBJ databases">
        <authorList>
            <person name="Varghese N."/>
        </authorList>
    </citation>
    <scope>NUCLEOTIDE SEQUENCE [LARGE SCALE GENOMIC DNA]</scope>
    <source>
        <strain evidence="3">HL 19</strain>
    </source>
</reference>
<organism evidence="2 3">
    <name type="scientific">Thiohalorhabdus denitrificans</name>
    <dbReference type="NCBI Taxonomy" id="381306"/>
    <lineage>
        <taxon>Bacteria</taxon>
        <taxon>Pseudomonadati</taxon>
        <taxon>Pseudomonadota</taxon>
        <taxon>Gammaproteobacteria</taxon>
        <taxon>Thiohalorhabdales</taxon>
        <taxon>Thiohalorhabdaceae</taxon>
        <taxon>Thiohalorhabdus</taxon>
    </lineage>
</organism>
<dbReference type="RefSeq" id="WP_176758773.1">
    <property type="nucleotide sequence ID" value="NZ_FMUN01000007.1"/>
</dbReference>
<dbReference type="InterPro" id="IPR010352">
    <property type="entry name" value="DUF945"/>
</dbReference>
<gene>
    <name evidence="2" type="ORF">SAMN05661077_2387</name>
</gene>
<dbReference type="AlphaFoldDB" id="A0A1G5GQE2"/>
<sequence>MKKTLLAGAVAVLAGAGAAAPYFAGVQAERAFRDNVEALSEHPQADLEVVRYERGWFGAEAESRLTLGAPGEALEVDLEHAVSHGPTPATPALARVVTTPAPRGEAREHVRHYFGDRAPLTADLTIGLTGKQHLVLSSPSFEGSAKGAPETQIQWSGLDGTGEFAGDSGTLDLEIPKVRIADEKGRFLLEGTELQSEFRRHAEGLWLGTSDFSSKRLAMEVPDPESGALQEFDLGGLSLRQVAKQADEEGYLDMASRLAADRAALGGEEVRDARLGMELRHLDEEAYRRTGERVRKIQTANLDEEEAAQRVLAILREELPGLLEGSPEAALTELAFEAANGDFRGSAEARYRGDGSGARGILENPALLLRHLDAEAEIRAAKPLVIALLEERTRNQLEEETGAEGDPVQRERQVERTVRQQLAMMEAMGFVTVEEDHYASHVAWDRGALSVNGRPLNLGAAMGGGNGSALP</sequence>
<dbReference type="EMBL" id="FMUN01000007">
    <property type="protein sequence ID" value="SCY53420.1"/>
    <property type="molecule type" value="Genomic_DNA"/>
</dbReference>
<accession>A0A1G5GQE2</accession>
<feature type="chain" id="PRO_5010285058" evidence="1">
    <location>
        <begin position="25"/>
        <end position="471"/>
    </location>
</feature>
<proteinExistence type="predicted"/>
<name>A0A1G5GQE2_9GAMM</name>
<keyword evidence="3" id="KW-1185">Reference proteome</keyword>
<evidence type="ECO:0000313" key="2">
    <source>
        <dbReference type="EMBL" id="SCY53420.1"/>
    </source>
</evidence>
<feature type="signal peptide" evidence="1">
    <location>
        <begin position="1"/>
        <end position="24"/>
    </location>
</feature>
<keyword evidence="1" id="KW-0732">Signal</keyword>
<dbReference type="Pfam" id="PF06097">
    <property type="entry name" value="DUF945"/>
    <property type="match status" value="1"/>
</dbReference>
<protein>
    <submittedName>
        <fullName evidence="2">Uncharacterized conserved protein YdgA, DUF945 family</fullName>
    </submittedName>
</protein>